<evidence type="ECO:0000256" key="1">
    <source>
        <dbReference type="ARBA" id="ARBA00004196"/>
    </source>
</evidence>
<evidence type="ECO:0000256" key="3">
    <source>
        <dbReference type="ARBA" id="ARBA00022448"/>
    </source>
</evidence>
<feature type="chain" id="PRO_5039125899" evidence="5">
    <location>
        <begin position="25"/>
        <end position="353"/>
    </location>
</feature>
<proteinExistence type="inferred from homology"/>
<keyword evidence="4 5" id="KW-0732">Signal</keyword>
<sequence length="353" mass="36757">MELTRRSALLALTSTAVLGLSACATSSTSTTSSASTSGSTSASAAQNFPVTVKHIYGETVIDAAPTKIATVSWVNADTVLALGVVPVGMAKDVWGQNANNSTDWKDAKLKELGAEIGSDKAPVQYDEADGINFEEIAKLQPDLIVAAYSGLTQEEYTKLSKIAKVVGPVAAAYTAPWQDSTLAIGQALGKEAEAKELIATVEKQLTDAGDANPVLQDTTYIAGNLEPATGGINIYTAGDNRSRFLASLGMTEAPIVEKNKQGDSFYYSWSAERANELVADVFFTWLPEGATVDDIKKDKLLGQIPAAATGGLVAESSQALTLAVSASSPLSLPWALDQIVPNIVKGAEAAKAA</sequence>
<dbReference type="InterPro" id="IPR051313">
    <property type="entry name" value="Bact_iron-sidero_bind"/>
</dbReference>
<dbReference type="InterPro" id="IPR002491">
    <property type="entry name" value="ABC_transptr_periplasmic_BD"/>
</dbReference>
<gene>
    <name evidence="7" type="ORF">BKA12_002002</name>
</gene>
<organism evidence="7 8">
    <name type="scientific">Neomicrococcus lactis</name>
    <dbReference type="NCBI Taxonomy" id="732241"/>
    <lineage>
        <taxon>Bacteria</taxon>
        <taxon>Bacillati</taxon>
        <taxon>Actinomycetota</taxon>
        <taxon>Actinomycetes</taxon>
        <taxon>Micrococcales</taxon>
        <taxon>Micrococcaceae</taxon>
        <taxon>Neomicrococcus</taxon>
    </lineage>
</organism>
<keyword evidence="3" id="KW-0813">Transport</keyword>
<evidence type="ECO:0000313" key="8">
    <source>
        <dbReference type="Proteomes" id="UP000523863"/>
    </source>
</evidence>
<evidence type="ECO:0000256" key="2">
    <source>
        <dbReference type="ARBA" id="ARBA00008814"/>
    </source>
</evidence>
<evidence type="ECO:0000313" key="7">
    <source>
        <dbReference type="EMBL" id="MBB5598922.1"/>
    </source>
</evidence>
<comment type="similarity">
    <text evidence="2">Belongs to the bacterial solute-binding protein 8 family.</text>
</comment>
<reference evidence="7 8" key="1">
    <citation type="submission" date="2020-08" db="EMBL/GenBank/DDBJ databases">
        <title>Sequencing the genomes of 1000 actinobacteria strains.</title>
        <authorList>
            <person name="Klenk H.-P."/>
        </authorList>
    </citation>
    <scope>NUCLEOTIDE SEQUENCE [LARGE SCALE GENOMIC DNA]</scope>
    <source>
        <strain evidence="7 8">DSM 23694</strain>
    </source>
</reference>
<dbReference type="GO" id="GO:1901678">
    <property type="term" value="P:iron coordination entity transport"/>
    <property type="evidence" value="ECO:0007669"/>
    <property type="project" value="UniProtKB-ARBA"/>
</dbReference>
<dbReference type="PANTHER" id="PTHR30532">
    <property type="entry name" value="IRON III DICITRATE-BINDING PERIPLASMIC PROTEIN"/>
    <property type="match status" value="1"/>
</dbReference>
<dbReference type="Pfam" id="PF01497">
    <property type="entry name" value="Peripla_BP_2"/>
    <property type="match status" value="1"/>
</dbReference>
<evidence type="ECO:0000259" key="6">
    <source>
        <dbReference type="PROSITE" id="PS50983"/>
    </source>
</evidence>
<comment type="caution">
    <text evidence="7">The sequence shown here is derived from an EMBL/GenBank/DDBJ whole genome shotgun (WGS) entry which is preliminary data.</text>
</comment>
<dbReference type="PANTHER" id="PTHR30532:SF24">
    <property type="entry name" value="FERRIC ENTEROBACTIN-BINDING PERIPLASMIC PROTEIN FEPB"/>
    <property type="match status" value="1"/>
</dbReference>
<name>A0A7W8YCF7_9MICC</name>
<dbReference type="Gene3D" id="3.40.50.1980">
    <property type="entry name" value="Nitrogenase molybdenum iron protein domain"/>
    <property type="match status" value="2"/>
</dbReference>
<dbReference type="AlphaFoldDB" id="A0A7W8YCF7"/>
<dbReference type="EMBL" id="JACHBL010000001">
    <property type="protein sequence ID" value="MBB5598922.1"/>
    <property type="molecule type" value="Genomic_DNA"/>
</dbReference>
<protein>
    <submittedName>
        <fullName evidence="7">Iron complex transport system substrate-binding protein</fullName>
    </submittedName>
</protein>
<dbReference type="GO" id="GO:0030288">
    <property type="term" value="C:outer membrane-bounded periplasmic space"/>
    <property type="evidence" value="ECO:0007669"/>
    <property type="project" value="TreeGrafter"/>
</dbReference>
<accession>A0A7W8YCF7</accession>
<keyword evidence="8" id="KW-1185">Reference proteome</keyword>
<evidence type="ECO:0000256" key="5">
    <source>
        <dbReference type="SAM" id="SignalP"/>
    </source>
</evidence>
<dbReference type="SUPFAM" id="SSF53807">
    <property type="entry name" value="Helical backbone' metal receptor"/>
    <property type="match status" value="1"/>
</dbReference>
<feature type="domain" description="Fe/B12 periplasmic-binding" evidence="6">
    <location>
        <begin position="67"/>
        <end position="347"/>
    </location>
</feature>
<evidence type="ECO:0000256" key="4">
    <source>
        <dbReference type="ARBA" id="ARBA00022729"/>
    </source>
</evidence>
<comment type="subcellular location">
    <subcellularLocation>
        <location evidence="1">Cell envelope</location>
    </subcellularLocation>
</comment>
<dbReference type="Proteomes" id="UP000523863">
    <property type="component" value="Unassembled WGS sequence"/>
</dbReference>
<dbReference type="PROSITE" id="PS51257">
    <property type="entry name" value="PROKAR_LIPOPROTEIN"/>
    <property type="match status" value="1"/>
</dbReference>
<dbReference type="PROSITE" id="PS50983">
    <property type="entry name" value="FE_B12_PBP"/>
    <property type="match status" value="1"/>
</dbReference>
<feature type="signal peptide" evidence="5">
    <location>
        <begin position="1"/>
        <end position="24"/>
    </location>
</feature>
<dbReference type="RefSeq" id="WP_183643302.1">
    <property type="nucleotide sequence ID" value="NZ_JACHBL010000001.1"/>
</dbReference>